<dbReference type="Gene3D" id="1.10.260.40">
    <property type="entry name" value="lambda repressor-like DNA-binding domains"/>
    <property type="match status" value="2"/>
</dbReference>
<gene>
    <name evidence="3" type="ORF">IAD20_05565</name>
</gene>
<dbReference type="PANTHER" id="PTHR46797">
    <property type="entry name" value="HTH-TYPE TRANSCRIPTIONAL REGULATOR"/>
    <property type="match status" value="1"/>
</dbReference>
<dbReference type="Pfam" id="PF01381">
    <property type="entry name" value="HTH_3"/>
    <property type="match status" value="2"/>
</dbReference>
<protein>
    <submittedName>
        <fullName evidence="3">Helix-turn-helix domain-containing protein</fullName>
    </submittedName>
</protein>
<evidence type="ECO:0000313" key="3">
    <source>
        <dbReference type="EMBL" id="HIU53531.1"/>
    </source>
</evidence>
<dbReference type="InterPro" id="IPR001387">
    <property type="entry name" value="Cro/C1-type_HTH"/>
</dbReference>
<dbReference type="InterPro" id="IPR050807">
    <property type="entry name" value="TransReg_Diox_bact_type"/>
</dbReference>
<dbReference type="GO" id="GO:0003700">
    <property type="term" value="F:DNA-binding transcription factor activity"/>
    <property type="evidence" value="ECO:0007669"/>
    <property type="project" value="TreeGrafter"/>
</dbReference>
<proteinExistence type="predicted"/>
<evidence type="ECO:0000259" key="2">
    <source>
        <dbReference type="PROSITE" id="PS50943"/>
    </source>
</evidence>
<evidence type="ECO:0000313" key="4">
    <source>
        <dbReference type="Proteomes" id="UP000824107"/>
    </source>
</evidence>
<sequence length="323" mass="37032">MEEIIFPNQIRMYRRLRGRSMQELADHLSVSLSAISKIEKGYRRVDQEQLVRVAEFLDCPLQDLFVNEQNSQQEVVQSWRREQERRNKINEKSGLKTLGAGLRQIRNEKNLTLIEVAESADMTLSVYHRIEMGQREVSDKEFKNIAKAINMAPEELKEQIKALEDKGMLEEIIQRNDAKYKLLSTPRGAISAFGNSNQDGVKISVYGVAGKDGDVIIEFSQETKKVQRPPQLYNKKDAYAVNLCTRRLGSLLPTRSILFVDPQDVVSVGDIAVYYSNEKEAKIVSIREDENGQLYGLRWNPDERIEISNDDLNSLHKVVAIYL</sequence>
<dbReference type="EMBL" id="DVNC01000036">
    <property type="protein sequence ID" value="HIU53531.1"/>
    <property type="molecule type" value="Genomic_DNA"/>
</dbReference>
<name>A0A9D1M4Q1_9PROT</name>
<dbReference type="SUPFAM" id="SSF47413">
    <property type="entry name" value="lambda repressor-like DNA-binding domains"/>
    <property type="match status" value="2"/>
</dbReference>
<dbReference type="GO" id="GO:0005829">
    <property type="term" value="C:cytosol"/>
    <property type="evidence" value="ECO:0007669"/>
    <property type="project" value="TreeGrafter"/>
</dbReference>
<dbReference type="GO" id="GO:0003677">
    <property type="term" value="F:DNA binding"/>
    <property type="evidence" value="ECO:0007669"/>
    <property type="project" value="UniProtKB-KW"/>
</dbReference>
<feature type="domain" description="HTH cro/C1-type" evidence="2">
    <location>
        <begin position="10"/>
        <end position="64"/>
    </location>
</feature>
<organism evidence="3 4">
    <name type="scientific">Candidatus Scatocola faecipullorum</name>
    <dbReference type="NCBI Taxonomy" id="2840917"/>
    <lineage>
        <taxon>Bacteria</taxon>
        <taxon>Pseudomonadati</taxon>
        <taxon>Pseudomonadota</taxon>
        <taxon>Alphaproteobacteria</taxon>
        <taxon>Rhodospirillales</taxon>
        <taxon>Rhodospirillaceae</taxon>
        <taxon>Rhodospirillaceae incertae sedis</taxon>
        <taxon>Candidatus Scatocola</taxon>
    </lineage>
</organism>
<evidence type="ECO:0000256" key="1">
    <source>
        <dbReference type="ARBA" id="ARBA00023125"/>
    </source>
</evidence>
<dbReference type="PANTHER" id="PTHR46797:SF1">
    <property type="entry name" value="METHYLPHOSPHONATE SYNTHASE"/>
    <property type="match status" value="1"/>
</dbReference>
<accession>A0A9D1M4Q1</accession>
<comment type="caution">
    <text evidence="3">The sequence shown here is derived from an EMBL/GenBank/DDBJ whole genome shotgun (WGS) entry which is preliminary data.</text>
</comment>
<dbReference type="CDD" id="cd00093">
    <property type="entry name" value="HTH_XRE"/>
    <property type="match status" value="2"/>
</dbReference>
<dbReference type="AlphaFoldDB" id="A0A9D1M4Q1"/>
<reference evidence="3" key="2">
    <citation type="journal article" date="2021" name="PeerJ">
        <title>Extensive microbial diversity within the chicken gut microbiome revealed by metagenomics and culture.</title>
        <authorList>
            <person name="Gilroy R."/>
            <person name="Ravi A."/>
            <person name="Getino M."/>
            <person name="Pursley I."/>
            <person name="Horton D.L."/>
            <person name="Alikhan N.F."/>
            <person name="Baker D."/>
            <person name="Gharbi K."/>
            <person name="Hall N."/>
            <person name="Watson M."/>
            <person name="Adriaenssens E.M."/>
            <person name="Foster-Nyarko E."/>
            <person name="Jarju S."/>
            <person name="Secka A."/>
            <person name="Antonio M."/>
            <person name="Oren A."/>
            <person name="Chaudhuri R.R."/>
            <person name="La Ragione R."/>
            <person name="Hildebrand F."/>
            <person name="Pallen M.J."/>
        </authorList>
    </citation>
    <scope>NUCLEOTIDE SEQUENCE</scope>
    <source>
        <strain evidence="3">ChiW3-316</strain>
    </source>
</reference>
<keyword evidence="1" id="KW-0238">DNA-binding</keyword>
<dbReference type="SMART" id="SM00530">
    <property type="entry name" value="HTH_XRE"/>
    <property type="match status" value="2"/>
</dbReference>
<feature type="domain" description="HTH cro/C1-type" evidence="2">
    <location>
        <begin position="102"/>
        <end position="156"/>
    </location>
</feature>
<dbReference type="Proteomes" id="UP000824107">
    <property type="component" value="Unassembled WGS sequence"/>
</dbReference>
<reference evidence="3" key="1">
    <citation type="submission" date="2020-10" db="EMBL/GenBank/DDBJ databases">
        <authorList>
            <person name="Gilroy R."/>
        </authorList>
    </citation>
    <scope>NUCLEOTIDE SEQUENCE</scope>
    <source>
        <strain evidence="3">ChiW3-316</strain>
    </source>
</reference>
<dbReference type="PROSITE" id="PS50943">
    <property type="entry name" value="HTH_CROC1"/>
    <property type="match status" value="2"/>
</dbReference>
<dbReference type="InterPro" id="IPR010982">
    <property type="entry name" value="Lambda_DNA-bd_dom_sf"/>
</dbReference>